<accession>A0A1Z4JBV4</accession>
<dbReference type="InterPro" id="IPR011006">
    <property type="entry name" value="CheY-like_superfamily"/>
</dbReference>
<proteinExistence type="predicted"/>
<keyword evidence="1" id="KW-0597">Phosphoprotein</keyword>
<dbReference type="SUPFAM" id="SSF52172">
    <property type="entry name" value="CheY-like"/>
    <property type="match status" value="1"/>
</dbReference>
<evidence type="ECO:0000313" key="3">
    <source>
        <dbReference type="EMBL" id="BAY53937.1"/>
    </source>
</evidence>
<dbReference type="Proteomes" id="UP000217895">
    <property type="component" value="Chromosome"/>
</dbReference>
<dbReference type="InterPro" id="IPR051015">
    <property type="entry name" value="EvgA-like"/>
</dbReference>
<dbReference type="Pfam" id="PF00072">
    <property type="entry name" value="Response_reg"/>
    <property type="match status" value="1"/>
</dbReference>
<dbReference type="PROSITE" id="PS50110">
    <property type="entry name" value="RESPONSE_REGULATORY"/>
    <property type="match status" value="1"/>
</dbReference>
<dbReference type="PANTHER" id="PTHR45566:SF1">
    <property type="entry name" value="HTH-TYPE TRANSCRIPTIONAL REGULATOR YHJB-RELATED"/>
    <property type="match status" value="1"/>
</dbReference>
<organism evidence="3 4">
    <name type="scientific">Leptolyngbya boryana NIES-2135</name>
    <dbReference type="NCBI Taxonomy" id="1973484"/>
    <lineage>
        <taxon>Bacteria</taxon>
        <taxon>Bacillati</taxon>
        <taxon>Cyanobacteriota</taxon>
        <taxon>Cyanophyceae</taxon>
        <taxon>Leptolyngbyales</taxon>
        <taxon>Leptolyngbyaceae</taxon>
        <taxon>Leptolyngbya group</taxon>
        <taxon>Leptolyngbya</taxon>
    </lineage>
</organism>
<dbReference type="InterPro" id="IPR001789">
    <property type="entry name" value="Sig_transdc_resp-reg_receiver"/>
</dbReference>
<evidence type="ECO:0000256" key="1">
    <source>
        <dbReference type="PROSITE-ProRule" id="PRU00169"/>
    </source>
</evidence>
<evidence type="ECO:0000313" key="4">
    <source>
        <dbReference type="Proteomes" id="UP000217895"/>
    </source>
</evidence>
<feature type="domain" description="Response regulatory" evidence="2">
    <location>
        <begin position="13"/>
        <end position="140"/>
    </location>
</feature>
<dbReference type="EMBL" id="AP018203">
    <property type="protein sequence ID" value="BAY53937.1"/>
    <property type="molecule type" value="Genomic_DNA"/>
</dbReference>
<gene>
    <name evidence="3" type="ORF">NIES2135_07500</name>
</gene>
<dbReference type="PANTHER" id="PTHR45566">
    <property type="entry name" value="HTH-TYPE TRANSCRIPTIONAL REGULATOR YHJB-RELATED"/>
    <property type="match status" value="1"/>
</dbReference>
<protein>
    <submittedName>
        <fullName evidence="3">Response regulator receiver protein</fullName>
    </submittedName>
</protein>
<sequence>MIPDSSTNLLSLNILIVDDHRLLLNGTIELVRDRFPDAQILSAQTVQDAFVQAKAQALDLVIVDLSLPETTETTAHVEHGLGLLKHLMQTYPTLNLMVQSSNVKALIRLMPDMDAHQGGLTIADKSLSIDATLMRMEWAMQGLTHTKDLQTDLEVKPEWLEVLRLAFEEGLQDKAIAQTMHKSERMIRHYWSKIQDALAIYPEEGKNVRALTQIRARETGLLD</sequence>
<dbReference type="AlphaFoldDB" id="A0A1Z4JBV4"/>
<feature type="modified residue" description="4-aspartylphosphate" evidence="1">
    <location>
        <position position="64"/>
    </location>
</feature>
<dbReference type="GO" id="GO:0000160">
    <property type="term" value="P:phosphorelay signal transduction system"/>
    <property type="evidence" value="ECO:0007669"/>
    <property type="project" value="InterPro"/>
</dbReference>
<evidence type="ECO:0000259" key="2">
    <source>
        <dbReference type="PROSITE" id="PS50110"/>
    </source>
</evidence>
<name>A0A1Z4JBV4_LEPBY</name>
<dbReference type="Gene3D" id="3.40.50.2300">
    <property type="match status" value="1"/>
</dbReference>
<reference evidence="3 4" key="1">
    <citation type="submission" date="2017-06" db="EMBL/GenBank/DDBJ databases">
        <title>Genome sequencing of cyanobaciteial culture collection at National Institute for Environmental Studies (NIES).</title>
        <authorList>
            <person name="Hirose Y."/>
            <person name="Shimura Y."/>
            <person name="Fujisawa T."/>
            <person name="Nakamura Y."/>
            <person name="Kawachi M."/>
        </authorList>
    </citation>
    <scope>NUCLEOTIDE SEQUENCE [LARGE SCALE GENOMIC DNA]</scope>
    <source>
        <strain evidence="3 4">NIES-2135</strain>
    </source>
</reference>
<keyword evidence="4" id="KW-1185">Reference proteome</keyword>